<proteinExistence type="inferred from homology"/>
<reference evidence="8 9" key="1">
    <citation type="journal article" date="2024" name="Front Chem Biol">
        <title>Unveiling the potential of Daldinia eschscholtzii MFLUCC 19-0629 through bioactivity and bioinformatics studies for enhanced sustainable agriculture production.</title>
        <authorList>
            <person name="Brooks S."/>
            <person name="Weaver J.A."/>
            <person name="Klomchit A."/>
            <person name="Alharthi S.A."/>
            <person name="Onlamun T."/>
            <person name="Nurani R."/>
            <person name="Vong T.K."/>
            <person name="Alberti F."/>
            <person name="Greco C."/>
        </authorList>
    </citation>
    <scope>NUCLEOTIDE SEQUENCE [LARGE SCALE GENOMIC DNA]</scope>
    <source>
        <strain evidence="8">MFLUCC 19-0629</strain>
    </source>
</reference>
<keyword evidence="9" id="KW-1185">Reference proteome</keyword>
<evidence type="ECO:0000256" key="5">
    <source>
        <dbReference type="ARBA" id="ARBA00023002"/>
    </source>
</evidence>
<dbReference type="Pfam" id="PF05199">
    <property type="entry name" value="GMC_oxred_C"/>
    <property type="match status" value="1"/>
</dbReference>
<sequence length="570" mass="61493">MTSESYDFIIAGGGTSALVLAARLSEDPSQQVLVLEAGSDHSEDPRVTIPALYTASQNTELDWNFQTEHQGKGLGDSGAINAHIFAPPTKKAIDSWALLGNDGWSWEELRVYYAKVYTSPPKLSDDVRKSLGLDSWTAKDESGKGPIQVSFPGNPTHPIREAWAAAFKDMGYLTPSDPWVDPSVGVGAFSNLVSIDPIKMERSHSVNAYYYPVKSRENLHLLTNAVVEKVLFEEDSTKVTGVQYHYGNETRTATASKEVIIAAGTIQSSKLLELSGIGNADTLARHGIKVVKDLEGVGENLQDHIICDMGFEAVDDLETLDCLQKPEVLGKAMQEFMINRTGLLTTGGISTYAYMPVIKYHSAEGQGLLKQLLNTNRPAARNLSGKAQARASTYYDILGNTLLDPNAPSGAYLTALSNSPIAPDPAIGKPVPPGPGKYVDFGTILAQPLSRGGVHIKSNDPPDAPAINPQYLTNPIDVEVFAEHVLYLHTLAASPALKDILKQPLKLSPSAAYFTDLDGVKKYILGQNLRVVDASIVPLLPPGNLQSTVYAVAERAADLIKREYALKSVG</sequence>
<dbReference type="InterPro" id="IPR000172">
    <property type="entry name" value="GMC_OxRdtase_N"/>
</dbReference>
<keyword evidence="5" id="KW-0560">Oxidoreductase</keyword>
<evidence type="ECO:0000256" key="4">
    <source>
        <dbReference type="ARBA" id="ARBA00022827"/>
    </source>
</evidence>
<evidence type="ECO:0000313" key="8">
    <source>
        <dbReference type="EMBL" id="KAK6948333.1"/>
    </source>
</evidence>
<feature type="binding site" evidence="6">
    <location>
        <position position="227"/>
    </location>
    <ligand>
        <name>FAD</name>
        <dbReference type="ChEBI" id="CHEBI:57692"/>
    </ligand>
</feature>
<dbReference type="SUPFAM" id="SSF54373">
    <property type="entry name" value="FAD-linked reductases, C-terminal domain"/>
    <property type="match status" value="1"/>
</dbReference>
<feature type="binding site" evidence="6">
    <location>
        <begin position="15"/>
        <end position="16"/>
    </location>
    <ligand>
        <name>FAD</name>
        <dbReference type="ChEBI" id="CHEBI:57692"/>
    </ligand>
</feature>
<protein>
    <recommendedName>
        <fullName evidence="7">Glucose-methanol-choline oxidoreductase N-terminal domain-containing protein</fullName>
    </recommendedName>
</protein>
<keyword evidence="4 6" id="KW-0274">FAD</keyword>
<dbReference type="PROSITE" id="PS00624">
    <property type="entry name" value="GMC_OXRED_2"/>
    <property type="match status" value="1"/>
</dbReference>
<organism evidence="8 9">
    <name type="scientific">Daldinia eschscholtzii</name>
    <dbReference type="NCBI Taxonomy" id="292717"/>
    <lineage>
        <taxon>Eukaryota</taxon>
        <taxon>Fungi</taxon>
        <taxon>Dikarya</taxon>
        <taxon>Ascomycota</taxon>
        <taxon>Pezizomycotina</taxon>
        <taxon>Sordariomycetes</taxon>
        <taxon>Xylariomycetidae</taxon>
        <taxon>Xylariales</taxon>
        <taxon>Hypoxylaceae</taxon>
        <taxon>Daldinia</taxon>
    </lineage>
</organism>
<dbReference type="InterPro" id="IPR007867">
    <property type="entry name" value="GMC_OxRtase_C"/>
</dbReference>
<dbReference type="PANTHER" id="PTHR11552:SF201">
    <property type="entry name" value="GLUCOSE-METHANOL-CHOLINE OXIDOREDUCTASE N-TERMINAL DOMAIN-CONTAINING PROTEIN"/>
    <property type="match status" value="1"/>
</dbReference>
<evidence type="ECO:0000256" key="6">
    <source>
        <dbReference type="PIRSR" id="PIRSR000137-2"/>
    </source>
</evidence>
<evidence type="ECO:0000259" key="7">
    <source>
        <dbReference type="PROSITE" id="PS00624"/>
    </source>
</evidence>
<dbReference type="Proteomes" id="UP001369815">
    <property type="component" value="Unassembled WGS sequence"/>
</dbReference>
<dbReference type="SUPFAM" id="SSF51905">
    <property type="entry name" value="FAD/NAD(P)-binding domain"/>
    <property type="match status" value="1"/>
</dbReference>
<dbReference type="Pfam" id="PF00732">
    <property type="entry name" value="GMC_oxred_N"/>
    <property type="match status" value="1"/>
</dbReference>
<dbReference type="AlphaFoldDB" id="A0AAX6M796"/>
<evidence type="ECO:0000256" key="3">
    <source>
        <dbReference type="ARBA" id="ARBA00022630"/>
    </source>
</evidence>
<keyword evidence="3" id="KW-0285">Flavoprotein</keyword>
<name>A0AAX6M796_9PEZI</name>
<dbReference type="PIRSF" id="PIRSF000137">
    <property type="entry name" value="Alcohol_oxidase"/>
    <property type="match status" value="1"/>
</dbReference>
<evidence type="ECO:0000313" key="9">
    <source>
        <dbReference type="Proteomes" id="UP001369815"/>
    </source>
</evidence>
<accession>A0AAX6M796</accession>
<dbReference type="GO" id="GO:0050660">
    <property type="term" value="F:flavin adenine dinucleotide binding"/>
    <property type="evidence" value="ECO:0007669"/>
    <property type="project" value="InterPro"/>
</dbReference>
<comment type="similarity">
    <text evidence="2">Belongs to the GMC oxidoreductase family.</text>
</comment>
<dbReference type="GO" id="GO:0016614">
    <property type="term" value="F:oxidoreductase activity, acting on CH-OH group of donors"/>
    <property type="evidence" value="ECO:0007669"/>
    <property type="project" value="InterPro"/>
</dbReference>
<evidence type="ECO:0000256" key="1">
    <source>
        <dbReference type="ARBA" id="ARBA00001974"/>
    </source>
</evidence>
<dbReference type="Gene3D" id="3.30.560.10">
    <property type="entry name" value="Glucose Oxidase, domain 3"/>
    <property type="match status" value="1"/>
</dbReference>
<feature type="domain" description="Glucose-methanol-choline oxidoreductase N-terminal" evidence="7">
    <location>
        <begin position="264"/>
        <end position="278"/>
    </location>
</feature>
<dbReference type="EMBL" id="JBANMG010000010">
    <property type="protein sequence ID" value="KAK6948333.1"/>
    <property type="molecule type" value="Genomic_DNA"/>
</dbReference>
<comment type="caution">
    <text evidence="8">The sequence shown here is derived from an EMBL/GenBank/DDBJ whole genome shotgun (WGS) entry which is preliminary data.</text>
</comment>
<dbReference type="InterPro" id="IPR012132">
    <property type="entry name" value="GMC_OxRdtase"/>
</dbReference>
<dbReference type="Gene3D" id="3.50.50.60">
    <property type="entry name" value="FAD/NAD(P)-binding domain"/>
    <property type="match status" value="2"/>
</dbReference>
<gene>
    <name evidence="8" type="ORF">Daesc_010099</name>
</gene>
<comment type="cofactor">
    <cofactor evidence="1 6">
        <name>FAD</name>
        <dbReference type="ChEBI" id="CHEBI:57692"/>
    </cofactor>
</comment>
<dbReference type="PANTHER" id="PTHR11552">
    <property type="entry name" value="GLUCOSE-METHANOL-CHOLINE GMC OXIDOREDUCTASE"/>
    <property type="match status" value="1"/>
</dbReference>
<dbReference type="InterPro" id="IPR036188">
    <property type="entry name" value="FAD/NAD-bd_sf"/>
</dbReference>
<evidence type="ECO:0000256" key="2">
    <source>
        <dbReference type="ARBA" id="ARBA00010790"/>
    </source>
</evidence>